<dbReference type="EMBL" id="JALLPB020000078">
    <property type="protein sequence ID" value="KAL3821947.1"/>
    <property type="molecule type" value="Genomic_DNA"/>
</dbReference>
<gene>
    <name evidence="3" type="ORF">ACHAXA_004435</name>
</gene>
<dbReference type="AlphaFoldDB" id="A0ABD3SC74"/>
<feature type="region of interest" description="Disordered" evidence="1">
    <location>
        <begin position="154"/>
        <end position="174"/>
    </location>
</feature>
<keyword evidence="4" id="KW-1185">Reference proteome</keyword>
<evidence type="ECO:0000259" key="2">
    <source>
        <dbReference type="Pfam" id="PF09995"/>
    </source>
</evidence>
<dbReference type="InterPro" id="IPR037473">
    <property type="entry name" value="Lcp-like"/>
</dbReference>
<feature type="domain" description="ER-bound oxygenase mpaB/mpaB'/Rubber oxygenase catalytic" evidence="2">
    <location>
        <begin position="180"/>
        <end position="277"/>
    </location>
</feature>
<reference evidence="3 4" key="1">
    <citation type="submission" date="2024-10" db="EMBL/GenBank/DDBJ databases">
        <title>Updated reference genomes for cyclostephanoid diatoms.</title>
        <authorList>
            <person name="Roberts W.R."/>
            <person name="Alverson A.J."/>
        </authorList>
    </citation>
    <scope>NUCLEOTIDE SEQUENCE [LARGE SCALE GENOMIC DNA]</scope>
    <source>
        <strain evidence="3 4">AJA228-03</strain>
    </source>
</reference>
<evidence type="ECO:0000313" key="4">
    <source>
        <dbReference type="Proteomes" id="UP001530377"/>
    </source>
</evidence>
<evidence type="ECO:0000313" key="3">
    <source>
        <dbReference type="EMBL" id="KAL3821947.1"/>
    </source>
</evidence>
<dbReference type="InterPro" id="IPR018713">
    <property type="entry name" value="MPAB/Lcp_cat_dom"/>
</dbReference>
<evidence type="ECO:0000256" key="1">
    <source>
        <dbReference type="SAM" id="MobiDB-lite"/>
    </source>
</evidence>
<feature type="region of interest" description="Disordered" evidence="1">
    <location>
        <begin position="118"/>
        <end position="137"/>
    </location>
</feature>
<dbReference type="PANTHER" id="PTHR37539:SF1">
    <property type="entry name" value="ER-BOUND OXYGENASE MPAB_MPAB'_RUBBER OXYGENASE CATALYTIC DOMAIN-CONTAINING PROTEIN"/>
    <property type="match status" value="1"/>
</dbReference>
<organism evidence="3 4">
    <name type="scientific">Cyclostephanos tholiformis</name>
    <dbReference type="NCBI Taxonomy" id="382380"/>
    <lineage>
        <taxon>Eukaryota</taxon>
        <taxon>Sar</taxon>
        <taxon>Stramenopiles</taxon>
        <taxon>Ochrophyta</taxon>
        <taxon>Bacillariophyta</taxon>
        <taxon>Coscinodiscophyceae</taxon>
        <taxon>Thalassiosirophycidae</taxon>
        <taxon>Stephanodiscales</taxon>
        <taxon>Stephanodiscaceae</taxon>
        <taxon>Cyclostephanos</taxon>
    </lineage>
</organism>
<comment type="caution">
    <text evidence="3">The sequence shown here is derived from an EMBL/GenBank/DDBJ whole genome shotgun (WGS) entry which is preliminary data.</text>
</comment>
<dbReference type="PANTHER" id="PTHR37539">
    <property type="entry name" value="SECRETED PROTEIN-RELATED"/>
    <property type="match status" value="1"/>
</dbReference>
<dbReference type="Pfam" id="PF09995">
    <property type="entry name" value="MPAB_Lcp_cat"/>
    <property type="match status" value="1"/>
</dbReference>
<name>A0ABD3SC74_9STRA</name>
<sequence length="962" mass="106587">MVGDPEVDALLEHLIAERGAEGGEGGGDAFDDVVARASMEYHCRRTGSPPGEFYRHYHDDVPDWVDYDAIQRGIDVFLAYLPAAGCALFFRSLVGGFSIPKIARVLVSTRYLVPSSGKDGSYVGDEDDARVDRDRRRSEDRLIDTGGFLACCFAPPPPTHPPSSSADGDEAEPAVVTAASLRPGGRGWKAALRVRVLHAKVRRSLLRRSKPNVPSWDVDADGVPINQEDMAATLLAFSVNVLIGIEIAAGRPLNWSDQRDYLALWRYLGWLLGVPDGSGGRPRGVSHCLAGAAAGSSSNAVDDDGRLVPIDPCGPRKIRKADDTRLLDGGSERDAMEDDDDPIIHSYATLESMILHLLHPDKTSRVLVSHMLGLRRSVLFRSEVCRIFLGDPLSDELGIPKSRANWLGWRWESLRHLSSHFRVKFFLYVFLTFLRCYTLLTMMCPWFRRRAVDWHGSLERRFLRGWEKAHKGRVTEAASKQKGKTSKSMTKSSHCPFAMIMDPNSGRWIAPISKSNALDEMKDNMTKLTETIKKSEVLNGMIKESTRLTEKIKESEVLNGMIKESTRLTEKIKESEALNGMIKESTRLTEKIKESEVINGMIKESTLDKLLVGKGTLDGLLAEEVEKWHFEGGRNVTGRHCKNSVLINAEEKENMAPISTPENEYLVQDSHTNKQGSVDSFGKKLGQLGEFASGIAEAMGDMVKDPLARNVEIPYAQQHLARKTEGQWSLASNRGWNSVIGGESPQVGESNLGVDDDVRKLFLELFPFDDTNVEPPQDKLEALLDELEEGNPWILRAKALCIIETVLNLEAERKTGCRGDEVPYADYFRRHSDRIEPLANHPRESVNFPAKRVMLALGLIVIESPPIATTASLPPMPIVASSACASSVAIAGLAGTSLLGELNDKAFSTMQNLQKAYYENKEKIQLQPTNFQTRGKVIVPSFSSWNPIPARSTTREHLLNAL</sequence>
<protein>
    <recommendedName>
        <fullName evidence="2">ER-bound oxygenase mpaB/mpaB'/Rubber oxygenase catalytic domain-containing protein</fullName>
    </recommendedName>
</protein>
<accession>A0ABD3SC74</accession>
<dbReference type="Proteomes" id="UP001530377">
    <property type="component" value="Unassembled WGS sequence"/>
</dbReference>
<proteinExistence type="predicted"/>